<comment type="similarity">
    <text evidence="1">Belongs to the beta-class carbonic anhydrase family.</text>
</comment>
<dbReference type="Gene3D" id="3.40.1050.10">
    <property type="entry name" value="Carbonic anhydrase"/>
    <property type="match status" value="1"/>
</dbReference>
<evidence type="ECO:0000256" key="4">
    <source>
        <dbReference type="ARBA" id="ARBA00023239"/>
    </source>
</evidence>
<dbReference type="CDD" id="cd03378">
    <property type="entry name" value="beta_CA_cladeC"/>
    <property type="match status" value="1"/>
</dbReference>
<evidence type="ECO:0000256" key="2">
    <source>
        <dbReference type="ARBA" id="ARBA00012925"/>
    </source>
</evidence>
<evidence type="ECO:0000256" key="5">
    <source>
        <dbReference type="ARBA" id="ARBA00048348"/>
    </source>
</evidence>
<keyword evidence="4" id="KW-0456">Lyase</keyword>
<name>A0ABV7UJI1_9HYPH</name>
<dbReference type="PROSITE" id="PS00704">
    <property type="entry name" value="PROK_CO2_ANHYDRASE_1"/>
    <property type="match status" value="1"/>
</dbReference>
<dbReference type="SMART" id="SM00947">
    <property type="entry name" value="Pro_CA"/>
    <property type="match status" value="1"/>
</dbReference>
<protein>
    <recommendedName>
        <fullName evidence="2">carbonic anhydrase</fullName>
        <ecNumber evidence="2">4.2.1.1</ecNumber>
    </recommendedName>
</protein>
<reference evidence="7" key="1">
    <citation type="journal article" date="2019" name="Int. J. Syst. Evol. Microbiol.">
        <title>The Global Catalogue of Microorganisms (GCM) 10K type strain sequencing project: providing services to taxonomists for standard genome sequencing and annotation.</title>
        <authorList>
            <consortium name="The Broad Institute Genomics Platform"/>
            <consortium name="The Broad Institute Genome Sequencing Center for Infectious Disease"/>
            <person name="Wu L."/>
            <person name="Ma J."/>
        </authorList>
    </citation>
    <scope>NUCLEOTIDE SEQUENCE [LARGE SCALE GENOMIC DNA]</scope>
    <source>
        <strain evidence="7">KCTC 42282</strain>
    </source>
</reference>
<dbReference type="SUPFAM" id="SSF53056">
    <property type="entry name" value="beta-carbonic anhydrase, cab"/>
    <property type="match status" value="1"/>
</dbReference>
<evidence type="ECO:0000313" key="7">
    <source>
        <dbReference type="Proteomes" id="UP001595704"/>
    </source>
</evidence>
<dbReference type="EMBL" id="JBHRYC010000082">
    <property type="protein sequence ID" value="MFC3638880.1"/>
    <property type="molecule type" value="Genomic_DNA"/>
</dbReference>
<dbReference type="InterPro" id="IPR006311">
    <property type="entry name" value="TAT_signal"/>
</dbReference>
<dbReference type="InterPro" id="IPR036874">
    <property type="entry name" value="Carbonic_anhydrase_sf"/>
</dbReference>
<keyword evidence="3" id="KW-0862">Zinc</keyword>
<dbReference type="RefSeq" id="WP_191320277.1">
    <property type="nucleotide sequence ID" value="NZ_BNCG01000015.1"/>
</dbReference>
<dbReference type="EC" id="4.2.1.1" evidence="2"/>
<evidence type="ECO:0000313" key="6">
    <source>
        <dbReference type="EMBL" id="MFC3638880.1"/>
    </source>
</evidence>
<dbReference type="PROSITE" id="PS51318">
    <property type="entry name" value="TAT"/>
    <property type="match status" value="1"/>
</dbReference>
<dbReference type="Pfam" id="PF00484">
    <property type="entry name" value="Pro_CA"/>
    <property type="match status" value="1"/>
</dbReference>
<gene>
    <name evidence="6" type="ORF">ACFONL_16180</name>
</gene>
<organism evidence="6 7">
    <name type="scientific">Camelimonas fluminis</name>
    <dbReference type="NCBI Taxonomy" id="1576911"/>
    <lineage>
        <taxon>Bacteria</taxon>
        <taxon>Pseudomonadati</taxon>
        <taxon>Pseudomonadota</taxon>
        <taxon>Alphaproteobacteria</taxon>
        <taxon>Hyphomicrobiales</taxon>
        <taxon>Chelatococcaceae</taxon>
        <taxon>Camelimonas</taxon>
    </lineage>
</organism>
<proteinExistence type="inferred from homology"/>
<evidence type="ECO:0000256" key="1">
    <source>
        <dbReference type="ARBA" id="ARBA00006217"/>
    </source>
</evidence>
<dbReference type="PANTHER" id="PTHR11002:SF79">
    <property type="entry name" value="CARBONIC ANHYDRASE 2"/>
    <property type="match status" value="1"/>
</dbReference>
<dbReference type="InterPro" id="IPR015892">
    <property type="entry name" value="Carbonic_anhydrase_CS"/>
</dbReference>
<sequence>MCESCVSTSIGRRGLLRGGAVMAGAALLGGAFAGGQARAQPARAADTPDAALAMLLEGNARYVADKPRERDLTARRAATSQGQKPFAAILGCADSRVAPELAFDQKPGDLFVVRVAGNFLTDDGLGSLEFGAAVLGTRLIMVLGHTGCGAVTATVDAIQAGNQLPGHIAGLATAMKPGIEPVVKAGGADLIARATVANVAYNVARLQKASPILADLIAKQQLRVVGGVYDLATGKVSLA</sequence>
<evidence type="ECO:0000256" key="3">
    <source>
        <dbReference type="ARBA" id="ARBA00022833"/>
    </source>
</evidence>
<comment type="catalytic activity">
    <reaction evidence="5">
        <text>hydrogencarbonate + H(+) = CO2 + H2O</text>
        <dbReference type="Rhea" id="RHEA:10748"/>
        <dbReference type="ChEBI" id="CHEBI:15377"/>
        <dbReference type="ChEBI" id="CHEBI:15378"/>
        <dbReference type="ChEBI" id="CHEBI:16526"/>
        <dbReference type="ChEBI" id="CHEBI:17544"/>
        <dbReference type="EC" id="4.2.1.1"/>
    </reaction>
</comment>
<dbReference type="Proteomes" id="UP001595704">
    <property type="component" value="Unassembled WGS sequence"/>
</dbReference>
<keyword evidence="7" id="KW-1185">Reference proteome</keyword>
<comment type="caution">
    <text evidence="6">The sequence shown here is derived from an EMBL/GenBank/DDBJ whole genome shotgun (WGS) entry which is preliminary data.</text>
</comment>
<accession>A0ABV7UJI1</accession>
<dbReference type="PANTHER" id="PTHR11002">
    <property type="entry name" value="CARBONIC ANHYDRASE"/>
    <property type="match status" value="1"/>
</dbReference>
<dbReference type="InterPro" id="IPR001765">
    <property type="entry name" value="Carbonic_anhydrase"/>
</dbReference>